<keyword evidence="3" id="KW-1185">Reference proteome</keyword>
<protein>
    <submittedName>
        <fullName evidence="2">Uncharacterized protein</fullName>
    </submittedName>
</protein>
<proteinExistence type="predicted"/>
<accession>A0ABP9Z3R4</accession>
<reference evidence="2 3" key="1">
    <citation type="submission" date="2024-04" db="EMBL/GenBank/DDBJ databases">
        <title>genome sequences of Mucor flavus KT1a and Helicostylum pulchrum KT1b strains isolated from the surface of a dry-aged beef.</title>
        <authorList>
            <person name="Toyotome T."/>
            <person name="Hosono M."/>
            <person name="Torimaru M."/>
            <person name="Fukuda K."/>
            <person name="Mikami N."/>
        </authorList>
    </citation>
    <scope>NUCLEOTIDE SEQUENCE [LARGE SCALE GENOMIC DNA]</scope>
    <source>
        <strain evidence="2 3">KT1a</strain>
    </source>
</reference>
<evidence type="ECO:0000313" key="2">
    <source>
        <dbReference type="EMBL" id="GAA5813760.1"/>
    </source>
</evidence>
<gene>
    <name evidence="2" type="ORF">MFLAVUS_007247</name>
</gene>
<dbReference type="EMBL" id="BAABUK010000018">
    <property type="protein sequence ID" value="GAA5813760.1"/>
    <property type="molecule type" value="Genomic_DNA"/>
</dbReference>
<name>A0ABP9Z3R4_9FUNG</name>
<dbReference type="Proteomes" id="UP001473302">
    <property type="component" value="Unassembled WGS sequence"/>
</dbReference>
<organism evidence="2 3">
    <name type="scientific">Mucor flavus</name>
    <dbReference type="NCBI Taxonomy" id="439312"/>
    <lineage>
        <taxon>Eukaryota</taxon>
        <taxon>Fungi</taxon>
        <taxon>Fungi incertae sedis</taxon>
        <taxon>Mucoromycota</taxon>
        <taxon>Mucoromycotina</taxon>
        <taxon>Mucoromycetes</taxon>
        <taxon>Mucorales</taxon>
        <taxon>Mucorineae</taxon>
        <taxon>Mucoraceae</taxon>
        <taxon>Mucor</taxon>
    </lineage>
</organism>
<comment type="caution">
    <text evidence="2">The sequence shown here is derived from an EMBL/GenBank/DDBJ whole genome shotgun (WGS) entry which is preliminary data.</text>
</comment>
<feature type="region of interest" description="Disordered" evidence="1">
    <location>
        <begin position="16"/>
        <end position="36"/>
    </location>
</feature>
<evidence type="ECO:0000256" key="1">
    <source>
        <dbReference type="SAM" id="MobiDB-lite"/>
    </source>
</evidence>
<sequence>MSDCRFLMSSYETSMIDSSKSHNPRSLSSYYSPREPESTSHRIWVTCEKIQEKLGKI</sequence>
<evidence type="ECO:0000313" key="3">
    <source>
        <dbReference type="Proteomes" id="UP001473302"/>
    </source>
</evidence>